<reference evidence="2 3" key="1">
    <citation type="journal article" date="2020" name="Microorganisms">
        <title>Osmotic Adaptation and Compatible Solute Biosynthesis of Phototrophic Bacteria as Revealed from Genome Analyses.</title>
        <authorList>
            <person name="Imhoff J.F."/>
            <person name="Rahn T."/>
            <person name="Kunzel S."/>
            <person name="Keller A."/>
            <person name="Neulinger S.C."/>
        </authorList>
    </citation>
    <scope>NUCLEOTIDE SEQUENCE [LARGE SCALE GENOMIC DNA]</scope>
    <source>
        <strain evidence="2 3">DSM 15116</strain>
    </source>
</reference>
<dbReference type="RefSeq" id="WP_200256440.1">
    <property type="nucleotide sequence ID" value="NZ_NRSH01000013.1"/>
</dbReference>
<proteinExistence type="predicted"/>
<evidence type="ECO:0000313" key="3">
    <source>
        <dbReference type="Proteomes" id="UP000738126"/>
    </source>
</evidence>
<evidence type="ECO:0000256" key="1">
    <source>
        <dbReference type="SAM" id="SignalP"/>
    </source>
</evidence>
<evidence type="ECO:0000313" key="2">
    <source>
        <dbReference type="EMBL" id="MBK1725873.1"/>
    </source>
</evidence>
<evidence type="ECO:0008006" key="4">
    <source>
        <dbReference type="Google" id="ProtNLM"/>
    </source>
</evidence>
<sequence>MASLLLAMAAGGGATFLPPAWAADAELLRDGWRLHLAYGSLQVDGAPETGRAATLALGHGAYFAAEQGADWDFELGLAYTETVEGPRVPSREELEVTQTELYYRARRQLGDSEWFLGWHAAFALRSQSFRIQEGDRSRQGVSAGVLLGWIAPAGFSAQFEAILTDPELEGLGLGYAVRQYRLGLGVPF</sequence>
<dbReference type="Proteomes" id="UP000738126">
    <property type="component" value="Unassembled WGS sequence"/>
</dbReference>
<keyword evidence="3" id="KW-1185">Reference proteome</keyword>
<feature type="signal peptide" evidence="1">
    <location>
        <begin position="1"/>
        <end position="22"/>
    </location>
</feature>
<dbReference type="EMBL" id="NRSH01000013">
    <property type="protein sequence ID" value="MBK1725873.1"/>
    <property type="molecule type" value="Genomic_DNA"/>
</dbReference>
<keyword evidence="1" id="KW-0732">Signal</keyword>
<organism evidence="2 3">
    <name type="scientific">Halorhodospira neutriphila</name>
    <dbReference type="NCBI Taxonomy" id="168379"/>
    <lineage>
        <taxon>Bacteria</taxon>
        <taxon>Pseudomonadati</taxon>
        <taxon>Pseudomonadota</taxon>
        <taxon>Gammaproteobacteria</taxon>
        <taxon>Chromatiales</taxon>
        <taxon>Ectothiorhodospiraceae</taxon>
        <taxon>Halorhodospira</taxon>
    </lineage>
</organism>
<name>A0ABS1E306_9GAMM</name>
<comment type="caution">
    <text evidence="2">The sequence shown here is derived from an EMBL/GenBank/DDBJ whole genome shotgun (WGS) entry which is preliminary data.</text>
</comment>
<accession>A0ABS1E306</accession>
<protein>
    <recommendedName>
        <fullName evidence="4">Outer membrane protein beta-barrel domain-containing protein</fullName>
    </recommendedName>
</protein>
<gene>
    <name evidence="2" type="ORF">CKO13_02330</name>
</gene>
<feature type="chain" id="PRO_5045327501" description="Outer membrane protein beta-barrel domain-containing protein" evidence="1">
    <location>
        <begin position="23"/>
        <end position="188"/>
    </location>
</feature>